<dbReference type="AlphaFoldDB" id="A0A1Y1QHP5"/>
<accession>A0A1Y1QHP5</accession>
<comment type="caution">
    <text evidence="1">The sequence shown here is derived from an EMBL/GenBank/DDBJ whole genome shotgun (WGS) entry which is preliminary data.</text>
</comment>
<dbReference type="EMBL" id="MTEJ01000278">
    <property type="protein sequence ID" value="OQX05669.1"/>
    <property type="molecule type" value="Genomic_DNA"/>
</dbReference>
<dbReference type="Gene3D" id="3.40.50.10610">
    <property type="entry name" value="ABC-type transport auxiliary lipoprotein component"/>
    <property type="match status" value="1"/>
</dbReference>
<organism evidence="1 2">
    <name type="scientific">Thiothrix lacustris</name>
    <dbReference type="NCBI Taxonomy" id="525917"/>
    <lineage>
        <taxon>Bacteria</taxon>
        <taxon>Pseudomonadati</taxon>
        <taxon>Pseudomonadota</taxon>
        <taxon>Gammaproteobacteria</taxon>
        <taxon>Thiotrichales</taxon>
        <taxon>Thiotrichaceae</taxon>
        <taxon>Thiothrix</taxon>
    </lineage>
</organism>
<proteinExistence type="predicted"/>
<evidence type="ECO:0000313" key="1">
    <source>
        <dbReference type="EMBL" id="OQX05669.1"/>
    </source>
</evidence>
<gene>
    <name evidence="1" type="ORF">BWK73_32980</name>
</gene>
<dbReference type="Proteomes" id="UP000192491">
    <property type="component" value="Unassembled WGS sequence"/>
</dbReference>
<evidence type="ECO:0008006" key="3">
    <source>
        <dbReference type="Google" id="ProtNLM"/>
    </source>
</evidence>
<dbReference type="PROSITE" id="PS51257">
    <property type="entry name" value="PROKAR_LIPOPROTEIN"/>
    <property type="match status" value="1"/>
</dbReference>
<reference evidence="1 2" key="1">
    <citation type="submission" date="2017-01" db="EMBL/GenBank/DDBJ databases">
        <title>Novel large sulfur bacteria in the metagenomes of groundwater-fed chemosynthetic microbial mats in the Lake Huron basin.</title>
        <authorList>
            <person name="Sharrar A.M."/>
            <person name="Flood B.E."/>
            <person name="Bailey J.V."/>
            <person name="Jones D.S."/>
            <person name="Biddanda B."/>
            <person name="Ruberg S.A."/>
            <person name="Marcus D.N."/>
            <person name="Dick G.J."/>
        </authorList>
    </citation>
    <scope>NUCLEOTIDE SEQUENCE [LARGE SCALE GENOMIC DNA]</scope>
    <source>
        <strain evidence="1">A8</strain>
    </source>
</reference>
<name>A0A1Y1QHP5_9GAMM</name>
<dbReference type="STRING" id="1123401.GCA_000621325_01271"/>
<protein>
    <recommendedName>
        <fullName evidence="3">Curli production assembly/transport component CsgG</fullName>
    </recommendedName>
</protein>
<evidence type="ECO:0000313" key="2">
    <source>
        <dbReference type="Proteomes" id="UP000192491"/>
    </source>
</evidence>
<sequence length="265" mass="28677">MKNIKNPLIMVCVAVMCGCASVDSRLEDKLESEFAEIKQGPNGAPYKNVTSFSDSLSCMDRLMLAKNIRDIPVMVEDIDDKTEAVKTGVRDMLVSAISEMTYRSHGIKLILYGKDSGNLISFLKAANNNKVYESLPLYDIQGSISQFDKGVTSVDTSIGLFARRDGGLGASRGSSLSVVALDLNIVSTKDMSVVPGVSSKNSVAIFQRGDSLDADASINKFGVYFDINLNRNEGQAQAVRSLVELAAVEIVGKLTQVPYEQCLKN</sequence>